<accession>A0A5Q0C593</accession>
<keyword evidence="2" id="KW-1185">Reference proteome</keyword>
<dbReference type="SUPFAM" id="SSF52540">
    <property type="entry name" value="P-loop containing nucleoside triphosphate hydrolases"/>
    <property type="match status" value="1"/>
</dbReference>
<dbReference type="InterPro" id="IPR008868">
    <property type="entry name" value="TniB"/>
</dbReference>
<protein>
    <recommendedName>
        <fullName evidence="3">AAA family ATPase</fullName>
    </recommendedName>
</protein>
<reference evidence="1 2" key="1">
    <citation type="submission" date="2019-08" db="EMBL/GenBank/DDBJ databases">
        <title>Prosopis cineraria nodule microbiome.</title>
        <authorList>
            <person name="Ali R."/>
            <person name="Chaluvadi S.R."/>
            <person name="Wang X."/>
        </authorList>
    </citation>
    <scope>NUCLEOTIDE SEQUENCE [LARGE SCALE GENOMIC DNA]</scope>
    <source>
        <strain evidence="1 2">BG7</strain>
    </source>
</reference>
<evidence type="ECO:0000313" key="1">
    <source>
        <dbReference type="EMBL" id="QFY60425.1"/>
    </source>
</evidence>
<dbReference type="Pfam" id="PF05621">
    <property type="entry name" value="TniB"/>
    <property type="match status" value="1"/>
</dbReference>
<sequence length="346" mass="40228">MTGRVSNGVIRSLFKEWIVLHSKADAAMEFLDELREARRHSRWDTEASGASLFSASHCGKSHIINKIYFSRRILPELRKDGIFHEGISDGAVKKLQRRFLYVKVPEKPNIGDFGTNLLRVVHDPFYQKREKVLDRIRRAEDIMNNPDDLTELLALDNFDQLSRKADRQTMKEASEVQDVVKTMMENGIPIVFTGLYNAHAALNNMQIKNRVMELDIMPFRFEKDLEEFCKYVAGIELLMIENCIFDVPSGLYEDDLLIRLYYASQGRIGVLSNLIRDAAKLASTEKCQRIERIHLQKAVDDYPLKKGICEYNPFLIDKDKKIEIDCKTRVAADEKLYDKRYMEYFQ</sequence>
<evidence type="ECO:0000313" key="2">
    <source>
        <dbReference type="Proteomes" id="UP000326881"/>
    </source>
</evidence>
<dbReference type="KEGG" id="rgr:FZ934_08255"/>
<dbReference type="InterPro" id="IPR027417">
    <property type="entry name" value="P-loop_NTPase"/>
</dbReference>
<gene>
    <name evidence="1" type="ORF">FZ934_08255</name>
</gene>
<proteinExistence type="predicted"/>
<dbReference type="AlphaFoldDB" id="A0A5Q0C593"/>
<organism evidence="1 2">
    <name type="scientific">Rhizobium grahamii</name>
    <dbReference type="NCBI Taxonomy" id="1120045"/>
    <lineage>
        <taxon>Bacteria</taxon>
        <taxon>Pseudomonadati</taxon>
        <taxon>Pseudomonadota</taxon>
        <taxon>Alphaproteobacteria</taxon>
        <taxon>Hyphomicrobiales</taxon>
        <taxon>Rhizobiaceae</taxon>
        <taxon>Rhizobium/Agrobacterium group</taxon>
        <taxon>Rhizobium</taxon>
    </lineage>
</organism>
<evidence type="ECO:0008006" key="3">
    <source>
        <dbReference type="Google" id="ProtNLM"/>
    </source>
</evidence>
<dbReference type="OrthoDB" id="7349128at2"/>
<dbReference type="EMBL" id="CP043498">
    <property type="protein sequence ID" value="QFY60425.1"/>
    <property type="molecule type" value="Genomic_DNA"/>
</dbReference>
<dbReference type="RefSeq" id="WP_153270667.1">
    <property type="nucleotide sequence ID" value="NZ_CP043498.1"/>
</dbReference>
<dbReference type="Gene3D" id="3.40.50.300">
    <property type="entry name" value="P-loop containing nucleotide triphosphate hydrolases"/>
    <property type="match status" value="1"/>
</dbReference>
<dbReference type="Proteomes" id="UP000326881">
    <property type="component" value="Chromosome"/>
</dbReference>
<name>A0A5Q0C593_9HYPH</name>